<dbReference type="AlphaFoldDB" id="A0A250WS05"/>
<evidence type="ECO:0000256" key="1">
    <source>
        <dbReference type="SAM" id="Coils"/>
    </source>
</evidence>
<feature type="coiled-coil region" evidence="1">
    <location>
        <begin position="105"/>
        <end position="164"/>
    </location>
</feature>
<reference evidence="5 6" key="1">
    <citation type="submission" date="2017-08" db="EMBL/GenBank/DDBJ databases">
        <title>Acidophilic green algal genome provides insights into adaptation to an acidic environment.</title>
        <authorList>
            <person name="Hirooka S."/>
            <person name="Hirose Y."/>
            <person name="Kanesaki Y."/>
            <person name="Higuchi S."/>
            <person name="Fujiwara T."/>
            <person name="Onuma R."/>
            <person name="Era A."/>
            <person name="Ohbayashi R."/>
            <person name="Uzuka A."/>
            <person name="Nozaki H."/>
            <person name="Yoshikawa H."/>
            <person name="Miyagishima S.Y."/>
        </authorList>
    </citation>
    <scope>NUCLEOTIDE SEQUENCE [LARGE SCALE GENOMIC DNA]</scope>
    <source>
        <strain evidence="5 6">NIES-2499</strain>
    </source>
</reference>
<keyword evidence="3" id="KW-1133">Transmembrane helix</keyword>
<evidence type="ECO:0000313" key="6">
    <source>
        <dbReference type="Proteomes" id="UP000232323"/>
    </source>
</evidence>
<feature type="compositionally biased region" description="Low complexity" evidence="2">
    <location>
        <begin position="355"/>
        <end position="367"/>
    </location>
</feature>
<evidence type="ECO:0000256" key="4">
    <source>
        <dbReference type="SAM" id="SignalP"/>
    </source>
</evidence>
<feature type="signal peptide" evidence="4">
    <location>
        <begin position="1"/>
        <end position="20"/>
    </location>
</feature>
<dbReference type="Proteomes" id="UP000232323">
    <property type="component" value="Unassembled WGS sequence"/>
</dbReference>
<dbReference type="EMBL" id="BEGY01000004">
    <property type="protein sequence ID" value="GAX73593.1"/>
    <property type="molecule type" value="Genomic_DNA"/>
</dbReference>
<feature type="compositionally biased region" description="Basic residues" evidence="2">
    <location>
        <begin position="343"/>
        <end position="352"/>
    </location>
</feature>
<proteinExistence type="predicted"/>
<comment type="caution">
    <text evidence="5">The sequence shown here is derived from an EMBL/GenBank/DDBJ whole genome shotgun (WGS) entry which is preliminary data.</text>
</comment>
<evidence type="ECO:0000256" key="2">
    <source>
        <dbReference type="SAM" id="MobiDB-lite"/>
    </source>
</evidence>
<feature type="chain" id="PRO_5012829261" evidence="4">
    <location>
        <begin position="21"/>
        <end position="367"/>
    </location>
</feature>
<keyword evidence="3" id="KW-0812">Transmembrane</keyword>
<organism evidence="5 6">
    <name type="scientific">Chlamydomonas eustigma</name>
    <dbReference type="NCBI Taxonomy" id="1157962"/>
    <lineage>
        <taxon>Eukaryota</taxon>
        <taxon>Viridiplantae</taxon>
        <taxon>Chlorophyta</taxon>
        <taxon>core chlorophytes</taxon>
        <taxon>Chlorophyceae</taxon>
        <taxon>CS clade</taxon>
        <taxon>Chlamydomonadales</taxon>
        <taxon>Chlamydomonadaceae</taxon>
        <taxon>Chlamydomonas</taxon>
    </lineage>
</organism>
<feature type="region of interest" description="Disordered" evidence="2">
    <location>
        <begin position="333"/>
        <end position="367"/>
    </location>
</feature>
<evidence type="ECO:0000256" key="3">
    <source>
        <dbReference type="SAM" id="Phobius"/>
    </source>
</evidence>
<name>A0A250WS05_9CHLO</name>
<feature type="transmembrane region" description="Helical" evidence="3">
    <location>
        <begin position="305"/>
        <end position="327"/>
    </location>
</feature>
<protein>
    <submittedName>
        <fullName evidence="5">Uncharacterized protein</fullName>
    </submittedName>
</protein>
<gene>
    <name evidence="5" type="ORF">CEUSTIGMA_g1044.t1</name>
</gene>
<evidence type="ECO:0000313" key="5">
    <source>
        <dbReference type="EMBL" id="GAX73593.1"/>
    </source>
</evidence>
<keyword evidence="3" id="KW-0472">Membrane</keyword>
<keyword evidence="1" id="KW-0175">Coiled coil</keyword>
<dbReference type="OrthoDB" id="10665046at2759"/>
<keyword evidence="4" id="KW-0732">Signal</keyword>
<sequence>MLQIIKFLVVGCTLISMIAAEGEDSDGTCAKQLLDIEVVRKSLTDEISTLRTDLTQIQHDLSVSRTRGEALDSEVAELARQLSLEKGNYDAQITNQRSEALTSLNAAVAAAEETARAQIKELENKVISLQQSLSKTEKQSQSQLKQLQNTVAELRQQLSSAQTTAMKEPNLTEALSTISQALFKRAQAAGSEINLIIKDLSAGNTTKLVQLMQNIHNSTTLLAQKVYAFLAKEIDEHAPIVRETVTDGLEKLNQLYQQHVAKAAWVSEVRKHLITANTELKAFITSHIKAQPVLASLNDPVYIQLLAYMVIGAPLLLLFLPVLLWLATYLAPSAKESESATKSSKKSSKKKDSKGSTGKGASKSSKS</sequence>
<keyword evidence="6" id="KW-1185">Reference proteome</keyword>
<accession>A0A250WS05</accession>